<sequence length="176" mass="19789">MTEAIVIIVVVLFAALLIYAATKPDLFRVWRAANIKAPPDRIFSLINDFHNWDAWSPYEKMDPAMKRNLSGTSRGKGAVYEWESNNSKAGIGRMEIVESSPPSRIAIQLDLTKPFEGHNIVEFTLEADGDETNVIWDMHGTDPYIGKIMGIFCNRDNMVGKDFEEGLVNLKAIAER</sequence>
<dbReference type="SUPFAM" id="SSF55961">
    <property type="entry name" value="Bet v1-like"/>
    <property type="match status" value="1"/>
</dbReference>
<name>A0A2S6HCM5_9GAMM</name>
<protein>
    <submittedName>
        <fullName evidence="1">Polyketide cyclase/dehydrase/lipid transport protein</fullName>
    </submittedName>
</protein>
<dbReference type="Pfam" id="PF10604">
    <property type="entry name" value="Polyketide_cyc2"/>
    <property type="match status" value="1"/>
</dbReference>
<proteinExistence type="predicted"/>
<evidence type="ECO:0000313" key="1">
    <source>
        <dbReference type="EMBL" id="PPK75244.1"/>
    </source>
</evidence>
<dbReference type="EMBL" id="PTIZ01000006">
    <property type="protein sequence ID" value="PPK75244.1"/>
    <property type="molecule type" value="Genomic_DNA"/>
</dbReference>
<dbReference type="InterPro" id="IPR023393">
    <property type="entry name" value="START-like_dom_sf"/>
</dbReference>
<organism evidence="1 2">
    <name type="scientific">Methylobacter tundripaludum</name>
    <dbReference type="NCBI Taxonomy" id="173365"/>
    <lineage>
        <taxon>Bacteria</taxon>
        <taxon>Pseudomonadati</taxon>
        <taxon>Pseudomonadota</taxon>
        <taxon>Gammaproteobacteria</taxon>
        <taxon>Methylococcales</taxon>
        <taxon>Methylococcaceae</taxon>
        <taxon>Methylobacter</taxon>
    </lineage>
</organism>
<accession>A0A2S6HCM5</accession>
<dbReference type="Proteomes" id="UP000240010">
    <property type="component" value="Unassembled WGS sequence"/>
</dbReference>
<dbReference type="CDD" id="cd07818">
    <property type="entry name" value="SRPBCC_1"/>
    <property type="match status" value="1"/>
</dbReference>
<dbReference type="AlphaFoldDB" id="A0A2S6HCM5"/>
<dbReference type="RefSeq" id="WP_104429118.1">
    <property type="nucleotide sequence ID" value="NZ_PTIZ01000006.1"/>
</dbReference>
<comment type="caution">
    <text evidence="1">The sequence shown here is derived from an EMBL/GenBank/DDBJ whole genome shotgun (WGS) entry which is preliminary data.</text>
</comment>
<dbReference type="Gene3D" id="3.30.530.20">
    <property type="match status" value="1"/>
</dbReference>
<gene>
    <name evidence="1" type="ORF">B0F87_10691</name>
</gene>
<evidence type="ECO:0000313" key="2">
    <source>
        <dbReference type="Proteomes" id="UP000240010"/>
    </source>
</evidence>
<reference evidence="1 2" key="1">
    <citation type="submission" date="2018-02" db="EMBL/GenBank/DDBJ databases">
        <title>Subsurface microbial communities from deep shales in Ohio and West Virginia, USA.</title>
        <authorList>
            <person name="Wrighton K."/>
        </authorList>
    </citation>
    <scope>NUCLEOTIDE SEQUENCE [LARGE SCALE GENOMIC DNA]</scope>
    <source>
        <strain evidence="1 2">OWC-DMM</strain>
    </source>
</reference>
<dbReference type="InterPro" id="IPR019587">
    <property type="entry name" value="Polyketide_cyclase/dehydratase"/>
</dbReference>